<name>A0A0G4P9Z6_PENC3</name>
<protein>
    <submittedName>
        <fullName evidence="1">Str. FM013</fullName>
    </submittedName>
</protein>
<dbReference type="EMBL" id="HG793142">
    <property type="protein sequence ID" value="CRL23132.1"/>
    <property type="molecule type" value="Genomic_DNA"/>
</dbReference>
<reference evidence="1 2" key="1">
    <citation type="journal article" date="2014" name="Nat. Commun.">
        <title>Multiple recent horizontal transfers of a large genomic region in cheese making fungi.</title>
        <authorList>
            <person name="Cheeseman K."/>
            <person name="Ropars J."/>
            <person name="Renault P."/>
            <person name="Dupont J."/>
            <person name="Gouzy J."/>
            <person name="Branca A."/>
            <person name="Abraham A.L."/>
            <person name="Ceppi M."/>
            <person name="Conseiller E."/>
            <person name="Debuchy R."/>
            <person name="Malagnac F."/>
            <person name="Goarin A."/>
            <person name="Silar P."/>
            <person name="Lacoste S."/>
            <person name="Sallet E."/>
            <person name="Bensimon A."/>
            <person name="Giraud T."/>
            <person name="Brygoo Y."/>
        </authorList>
    </citation>
    <scope>NUCLEOTIDE SEQUENCE [LARGE SCALE GENOMIC DNA]</scope>
    <source>
        <strain evidence="2">FM 013</strain>
    </source>
</reference>
<sequence length="76" mass="8936">MIQKMPKNFTMKWVYAHKSTRLTNQQWVLFEYPGGASAYYRDVGNEARHLPMHHLVPSFDGLVARHPSDMNWICMV</sequence>
<dbReference type="AlphaFoldDB" id="A0A0G4P9Z6"/>
<evidence type="ECO:0000313" key="1">
    <source>
        <dbReference type="EMBL" id="CRL23132.1"/>
    </source>
</evidence>
<keyword evidence="2" id="KW-1185">Reference proteome</keyword>
<dbReference type="Proteomes" id="UP000053732">
    <property type="component" value="Unassembled WGS sequence"/>
</dbReference>
<accession>A0A0G4P9Z6</accession>
<proteinExistence type="predicted"/>
<organism evidence="1 2">
    <name type="scientific">Penicillium camemberti (strain FM 013)</name>
    <dbReference type="NCBI Taxonomy" id="1429867"/>
    <lineage>
        <taxon>Eukaryota</taxon>
        <taxon>Fungi</taxon>
        <taxon>Dikarya</taxon>
        <taxon>Ascomycota</taxon>
        <taxon>Pezizomycotina</taxon>
        <taxon>Eurotiomycetes</taxon>
        <taxon>Eurotiomycetidae</taxon>
        <taxon>Eurotiales</taxon>
        <taxon>Aspergillaceae</taxon>
        <taxon>Penicillium</taxon>
    </lineage>
</organism>
<evidence type="ECO:0000313" key="2">
    <source>
        <dbReference type="Proteomes" id="UP000053732"/>
    </source>
</evidence>
<gene>
    <name evidence="1" type="ORF">PCAMFM013_S009g000072</name>
</gene>